<accession>A0A4V3A063</accession>
<gene>
    <name evidence="2" type="ORF">EZJ43_10725</name>
</gene>
<evidence type="ECO:0008006" key="4">
    <source>
        <dbReference type="Google" id="ProtNLM"/>
    </source>
</evidence>
<evidence type="ECO:0000313" key="2">
    <source>
        <dbReference type="EMBL" id="TDG35823.1"/>
    </source>
</evidence>
<evidence type="ECO:0000313" key="3">
    <source>
        <dbReference type="Proteomes" id="UP000295668"/>
    </source>
</evidence>
<keyword evidence="1" id="KW-0732">Signal</keyword>
<feature type="signal peptide" evidence="1">
    <location>
        <begin position="1"/>
        <end position="20"/>
    </location>
</feature>
<dbReference type="EMBL" id="SJCY01000007">
    <property type="protein sequence ID" value="TDG35823.1"/>
    <property type="molecule type" value="Genomic_DNA"/>
</dbReference>
<proteinExistence type="predicted"/>
<dbReference type="AlphaFoldDB" id="A0A4V3A063"/>
<sequence length="294" mass="32370">MMKRIFAIFFLSSIALCASAQKKSSGAIQFESTIDPAAMMAASGIKLSEQVAARIPSSSKSQFELLFTATNASYMPVEDNEDSNGAGGGNRGGFGRMMRFAGMGGAREYYYSFADKKLTEVFDVSDTTYYMASKLQLSTKNQMPAFRANPNDSGKVKPMVPPVIEVVKTDSTRKIIGFNCKEVIVKSTRKVKILDVERNVTDETHIWYTTELGFDFSPNPNLWTEGTVLAIDARGTSTTAKSIEYRNVSIKDVTAPKKAKLITEEEYQAKLEAMMKRFRGNRTGGGAVRTITVN</sequence>
<dbReference type="Proteomes" id="UP000295668">
    <property type="component" value="Unassembled WGS sequence"/>
</dbReference>
<reference evidence="2 3" key="1">
    <citation type="submission" date="2019-02" db="EMBL/GenBank/DDBJ databases">
        <title>Pedobacter sp. nov., a novel speices isolated from soil of pinguins habitat in Antarcitica.</title>
        <authorList>
            <person name="He R.-H."/>
        </authorList>
    </citation>
    <scope>NUCLEOTIDE SEQUENCE [LARGE SCALE GENOMIC DNA]</scope>
    <source>
        <strain evidence="2 3">E01020</strain>
    </source>
</reference>
<name>A0A4V3A063_9SPHI</name>
<comment type="caution">
    <text evidence="2">The sequence shown here is derived from an EMBL/GenBank/DDBJ whole genome shotgun (WGS) entry which is preliminary data.</text>
</comment>
<dbReference type="OrthoDB" id="647623at2"/>
<feature type="chain" id="PRO_5021026644" description="GLPGLI family protein" evidence="1">
    <location>
        <begin position="21"/>
        <end position="294"/>
    </location>
</feature>
<keyword evidence="3" id="KW-1185">Reference proteome</keyword>
<evidence type="ECO:0000256" key="1">
    <source>
        <dbReference type="SAM" id="SignalP"/>
    </source>
</evidence>
<protein>
    <recommendedName>
        <fullName evidence="4">GLPGLI family protein</fullName>
    </recommendedName>
</protein>
<organism evidence="2 3">
    <name type="scientific">Pedobacter changchengzhani</name>
    <dbReference type="NCBI Taxonomy" id="2529274"/>
    <lineage>
        <taxon>Bacteria</taxon>
        <taxon>Pseudomonadati</taxon>
        <taxon>Bacteroidota</taxon>
        <taxon>Sphingobacteriia</taxon>
        <taxon>Sphingobacteriales</taxon>
        <taxon>Sphingobacteriaceae</taxon>
        <taxon>Pedobacter</taxon>
    </lineage>
</organism>